<organism evidence="1 2">
    <name type="scientific">Photobacterium halotolerans</name>
    <dbReference type="NCBI Taxonomy" id="265726"/>
    <lineage>
        <taxon>Bacteria</taxon>
        <taxon>Pseudomonadati</taxon>
        <taxon>Pseudomonadota</taxon>
        <taxon>Gammaproteobacteria</taxon>
        <taxon>Vibrionales</taxon>
        <taxon>Vibrionaceae</taxon>
        <taxon>Photobacterium</taxon>
    </lineage>
</organism>
<dbReference type="Proteomes" id="UP000465712">
    <property type="component" value="Unassembled WGS sequence"/>
</dbReference>
<evidence type="ECO:0000313" key="1">
    <source>
        <dbReference type="EMBL" id="NAW63819.1"/>
    </source>
</evidence>
<gene>
    <name evidence="1" type="ORF">CAG72_01200</name>
</gene>
<accession>A0A7X4W7X1</accession>
<dbReference type="EMBL" id="WXWW01000022">
    <property type="protein sequence ID" value="NAW63819.1"/>
    <property type="molecule type" value="Genomic_DNA"/>
</dbReference>
<protein>
    <submittedName>
        <fullName evidence="1">Uncharacterized protein</fullName>
    </submittedName>
</protein>
<dbReference type="AlphaFoldDB" id="A0A7X4W7X1"/>
<comment type="caution">
    <text evidence="1">The sequence shown here is derived from an EMBL/GenBank/DDBJ whole genome shotgun (WGS) entry which is preliminary data.</text>
</comment>
<sequence>MLTGLLPVGTGLTRNNTTSGIICRRQLCSYHASYPLWRLQALMQPFHHSPTPGLLDEWFITQAAVRLTGQGTPAATAEMAFISWHHRLLSHQIMAEQVAV</sequence>
<dbReference type="RefSeq" id="WP_161442251.1">
    <property type="nucleotide sequence ID" value="NZ_WXWW01000022.1"/>
</dbReference>
<name>A0A7X4W7X1_9GAMM</name>
<reference evidence="1 2" key="1">
    <citation type="submission" date="2017-05" db="EMBL/GenBank/DDBJ databases">
        <title>High clonality and local adaptation shapes Vibrionaceae linages within an endangered oasis.</title>
        <authorList>
            <person name="Vazquez-Rosas-Landa M."/>
        </authorList>
    </citation>
    <scope>NUCLEOTIDE SEQUENCE [LARGE SCALE GENOMIC DNA]</scope>
    <source>
        <strain evidence="1 2">P46_P4S1P180</strain>
    </source>
</reference>
<proteinExistence type="predicted"/>
<evidence type="ECO:0000313" key="2">
    <source>
        <dbReference type="Proteomes" id="UP000465712"/>
    </source>
</evidence>